<evidence type="ECO:0000259" key="18">
    <source>
        <dbReference type="Pfam" id="PF08245"/>
    </source>
</evidence>
<dbReference type="Pfam" id="PF02875">
    <property type="entry name" value="Mur_ligase_C"/>
    <property type="match status" value="1"/>
</dbReference>
<keyword evidence="20" id="KW-1185">Reference proteome</keyword>
<feature type="domain" description="Mur ligase N-terminal catalytic" evidence="16">
    <location>
        <begin position="12"/>
        <end position="159"/>
    </location>
</feature>
<feature type="domain" description="Mur ligase C-terminal" evidence="17">
    <location>
        <begin position="360"/>
        <end position="491"/>
    </location>
</feature>
<evidence type="ECO:0000256" key="5">
    <source>
        <dbReference type="ARBA" id="ARBA00022598"/>
    </source>
</evidence>
<name>A0ABV0JMZ8_9CYAN</name>
<keyword evidence="15" id="KW-0472">Membrane</keyword>
<evidence type="ECO:0000256" key="14">
    <source>
        <dbReference type="HAMAP-Rule" id="MF_00046"/>
    </source>
</evidence>
<dbReference type="HAMAP" id="MF_00046">
    <property type="entry name" value="MurC"/>
    <property type="match status" value="1"/>
</dbReference>
<keyword evidence="7 14" id="KW-0547">Nucleotide-binding</keyword>
<accession>A0ABV0JMZ8</accession>
<dbReference type="NCBIfam" id="TIGR01082">
    <property type="entry name" value="murC"/>
    <property type="match status" value="1"/>
</dbReference>
<comment type="subcellular location">
    <subcellularLocation>
        <location evidence="1 14">Cytoplasm</location>
    </subcellularLocation>
</comment>
<dbReference type="InterPro" id="IPR004101">
    <property type="entry name" value="Mur_ligase_C"/>
</dbReference>
<keyword evidence="15" id="KW-0812">Transmembrane</keyword>
<evidence type="ECO:0000313" key="20">
    <source>
        <dbReference type="Proteomes" id="UP001442494"/>
    </source>
</evidence>
<organism evidence="19 20">
    <name type="scientific">Funiculus sociatus GB2-A5</name>
    <dbReference type="NCBI Taxonomy" id="2933946"/>
    <lineage>
        <taxon>Bacteria</taxon>
        <taxon>Bacillati</taxon>
        <taxon>Cyanobacteriota</taxon>
        <taxon>Cyanophyceae</taxon>
        <taxon>Coleofasciculales</taxon>
        <taxon>Coleofasciculaceae</taxon>
        <taxon>Funiculus</taxon>
    </lineage>
</organism>
<keyword evidence="8 14" id="KW-0067">ATP-binding</keyword>
<dbReference type="SUPFAM" id="SSF53623">
    <property type="entry name" value="MurD-like peptide ligases, catalytic domain"/>
    <property type="match status" value="1"/>
</dbReference>
<evidence type="ECO:0000256" key="7">
    <source>
        <dbReference type="ARBA" id="ARBA00022741"/>
    </source>
</evidence>
<evidence type="ECO:0000256" key="4">
    <source>
        <dbReference type="ARBA" id="ARBA00022490"/>
    </source>
</evidence>
<evidence type="ECO:0000256" key="13">
    <source>
        <dbReference type="ARBA" id="ARBA00047833"/>
    </source>
</evidence>
<evidence type="ECO:0000256" key="8">
    <source>
        <dbReference type="ARBA" id="ARBA00022840"/>
    </source>
</evidence>
<feature type="domain" description="Mur ligase central" evidence="18">
    <location>
        <begin position="164"/>
        <end position="337"/>
    </location>
</feature>
<comment type="caution">
    <text evidence="19">The sequence shown here is derived from an EMBL/GenBank/DDBJ whole genome shotgun (WGS) entry which is preliminary data.</text>
</comment>
<dbReference type="InterPro" id="IPR000713">
    <property type="entry name" value="Mur_ligase_N"/>
</dbReference>
<evidence type="ECO:0000259" key="17">
    <source>
        <dbReference type="Pfam" id="PF02875"/>
    </source>
</evidence>
<dbReference type="SUPFAM" id="SSF51984">
    <property type="entry name" value="MurCD N-terminal domain"/>
    <property type="match status" value="1"/>
</dbReference>
<dbReference type="SUPFAM" id="SSF53244">
    <property type="entry name" value="MurD-like peptide ligases, peptide-binding domain"/>
    <property type="match status" value="1"/>
</dbReference>
<dbReference type="GO" id="GO:0008763">
    <property type="term" value="F:UDP-N-acetylmuramate-L-alanine ligase activity"/>
    <property type="evidence" value="ECO:0007669"/>
    <property type="project" value="UniProtKB-EC"/>
</dbReference>
<dbReference type="InterPro" id="IPR005758">
    <property type="entry name" value="UDP-N-AcMur_Ala_ligase_MurC"/>
</dbReference>
<evidence type="ECO:0000313" key="19">
    <source>
        <dbReference type="EMBL" id="MEP0864650.1"/>
    </source>
</evidence>
<protein>
    <recommendedName>
        <fullName evidence="3 14">UDP-N-acetylmuramate--L-alanine ligase</fullName>
        <ecNumber evidence="3 14">6.3.2.8</ecNumber>
    </recommendedName>
    <alternativeName>
        <fullName evidence="14">UDP-N-acetylmuramoyl-L-alanine synthetase</fullName>
    </alternativeName>
</protein>
<reference evidence="19 20" key="1">
    <citation type="submission" date="2022-04" db="EMBL/GenBank/DDBJ databases">
        <title>Positive selection, recombination, and allopatry shape intraspecific diversity of widespread and dominant cyanobacteria.</title>
        <authorList>
            <person name="Wei J."/>
            <person name="Shu W."/>
            <person name="Hu C."/>
        </authorList>
    </citation>
    <scope>NUCLEOTIDE SEQUENCE [LARGE SCALE GENOMIC DNA]</scope>
    <source>
        <strain evidence="19 20">GB2-A5</strain>
    </source>
</reference>
<dbReference type="Gene3D" id="3.40.1190.10">
    <property type="entry name" value="Mur-like, catalytic domain"/>
    <property type="match status" value="1"/>
</dbReference>
<dbReference type="Pfam" id="PF01225">
    <property type="entry name" value="Mur_ligase"/>
    <property type="match status" value="1"/>
</dbReference>
<evidence type="ECO:0000256" key="1">
    <source>
        <dbReference type="ARBA" id="ARBA00004496"/>
    </source>
</evidence>
<keyword evidence="4 14" id="KW-0963">Cytoplasm</keyword>
<evidence type="ECO:0000256" key="11">
    <source>
        <dbReference type="ARBA" id="ARBA00023306"/>
    </source>
</evidence>
<gene>
    <name evidence="14 19" type="primary">murC</name>
    <name evidence="19" type="ORF">NDI37_09225</name>
</gene>
<dbReference type="Gene3D" id="3.40.50.720">
    <property type="entry name" value="NAD(P)-binding Rossmann-like Domain"/>
    <property type="match status" value="1"/>
</dbReference>
<dbReference type="EC" id="6.3.2.8" evidence="3 14"/>
<comment type="catalytic activity">
    <reaction evidence="13 14">
        <text>UDP-N-acetyl-alpha-D-muramate + L-alanine + ATP = UDP-N-acetyl-alpha-D-muramoyl-L-alanine + ADP + phosphate + H(+)</text>
        <dbReference type="Rhea" id="RHEA:23372"/>
        <dbReference type="ChEBI" id="CHEBI:15378"/>
        <dbReference type="ChEBI" id="CHEBI:30616"/>
        <dbReference type="ChEBI" id="CHEBI:43474"/>
        <dbReference type="ChEBI" id="CHEBI:57972"/>
        <dbReference type="ChEBI" id="CHEBI:70757"/>
        <dbReference type="ChEBI" id="CHEBI:83898"/>
        <dbReference type="ChEBI" id="CHEBI:456216"/>
        <dbReference type="EC" id="6.3.2.8"/>
    </reaction>
</comment>
<evidence type="ECO:0000259" key="16">
    <source>
        <dbReference type="Pfam" id="PF01225"/>
    </source>
</evidence>
<keyword evidence="10 14" id="KW-0573">Peptidoglycan synthesis</keyword>
<dbReference type="PANTHER" id="PTHR43445:SF3">
    <property type="entry name" value="UDP-N-ACETYLMURAMATE--L-ALANINE LIGASE"/>
    <property type="match status" value="1"/>
</dbReference>
<evidence type="ECO:0000256" key="2">
    <source>
        <dbReference type="ARBA" id="ARBA00004752"/>
    </source>
</evidence>
<dbReference type="Pfam" id="PF08245">
    <property type="entry name" value="Mur_ligase_M"/>
    <property type="match status" value="1"/>
</dbReference>
<keyword evidence="12 14" id="KW-0961">Cell wall biogenesis/degradation</keyword>
<keyword evidence="6 14" id="KW-0132">Cell division</keyword>
<dbReference type="InterPro" id="IPR013221">
    <property type="entry name" value="Mur_ligase_cen"/>
</dbReference>
<comment type="pathway">
    <text evidence="2 14">Cell wall biogenesis; peptidoglycan biosynthesis.</text>
</comment>
<dbReference type="Gene3D" id="3.90.190.20">
    <property type="entry name" value="Mur ligase, C-terminal domain"/>
    <property type="match status" value="1"/>
</dbReference>
<comment type="function">
    <text evidence="14">Cell wall formation.</text>
</comment>
<evidence type="ECO:0000256" key="9">
    <source>
        <dbReference type="ARBA" id="ARBA00022960"/>
    </source>
</evidence>
<evidence type="ECO:0000256" key="3">
    <source>
        <dbReference type="ARBA" id="ARBA00012211"/>
    </source>
</evidence>
<keyword evidence="15" id="KW-1133">Transmembrane helix</keyword>
<sequence>MPNTVDFTGRPFHFIGIGGIGMSALAYVVAKRKLPVSGSDIHSSHITKRLQAVGAHIFGSQDASNLEFFQPSRDTEAEKAAVIGISDAKESSLEPEKNGQVRSGGRWSSTNEKVMSMTLPQVICSTAINPANAEYRAALDLGCPIFHRSDLLAALIQDYQSIAVAGTHGKTTTSSMIGYLLLKAGLDPTIVVGGEVNAWEGNARLGEGPYLVAEADESDGSLSRLSAAIGVVTNIELDHPDHYDSLEEVINTFEIFASRCKSVIGCIDCAVVKDSLQPEISYSLRRDSGADYTVDEINYGADGTEARVWEQGKILGKLSVKLLGAHNLSNALAAVAVGRKLGVDFGVIAEAIASFEGARRRFELRGESNGICFVDDYAHHPSEIIATVGAARLQVKAPRRIVAIFQPHRYSRTVTFLAEFAQSFKDADIVVLSDIYSAGEPNLGQISGEQVAELIATHHPNVHYQPSLPEICRLLTRILQPGDLALFLGAGNLNQIIPEVMAFYQKEGSS</sequence>
<evidence type="ECO:0000256" key="10">
    <source>
        <dbReference type="ARBA" id="ARBA00022984"/>
    </source>
</evidence>
<dbReference type="InterPro" id="IPR036615">
    <property type="entry name" value="Mur_ligase_C_dom_sf"/>
</dbReference>
<keyword evidence="9 14" id="KW-0133">Cell shape</keyword>
<dbReference type="RefSeq" id="WP_190426855.1">
    <property type="nucleotide sequence ID" value="NZ_JAMPKK010000016.1"/>
</dbReference>
<dbReference type="InterPro" id="IPR036565">
    <property type="entry name" value="Mur-like_cat_sf"/>
</dbReference>
<feature type="transmembrane region" description="Helical" evidence="15">
    <location>
        <begin position="12"/>
        <end position="30"/>
    </location>
</feature>
<evidence type="ECO:0000256" key="15">
    <source>
        <dbReference type="SAM" id="Phobius"/>
    </source>
</evidence>
<feature type="binding site" evidence="14">
    <location>
        <begin position="166"/>
        <end position="172"/>
    </location>
    <ligand>
        <name>ATP</name>
        <dbReference type="ChEBI" id="CHEBI:30616"/>
    </ligand>
</feature>
<evidence type="ECO:0000256" key="6">
    <source>
        <dbReference type="ARBA" id="ARBA00022618"/>
    </source>
</evidence>
<proteinExistence type="inferred from homology"/>
<dbReference type="InterPro" id="IPR050061">
    <property type="entry name" value="MurCDEF_pg_biosynth"/>
</dbReference>
<dbReference type="PANTHER" id="PTHR43445">
    <property type="entry name" value="UDP-N-ACETYLMURAMATE--L-ALANINE LIGASE-RELATED"/>
    <property type="match status" value="1"/>
</dbReference>
<comment type="similarity">
    <text evidence="14">Belongs to the MurCDEF family.</text>
</comment>
<keyword evidence="11 14" id="KW-0131">Cell cycle</keyword>
<keyword evidence="5 14" id="KW-0436">Ligase</keyword>
<dbReference type="EMBL" id="JAMPKK010000016">
    <property type="protein sequence ID" value="MEP0864650.1"/>
    <property type="molecule type" value="Genomic_DNA"/>
</dbReference>
<evidence type="ECO:0000256" key="12">
    <source>
        <dbReference type="ARBA" id="ARBA00023316"/>
    </source>
</evidence>
<dbReference type="Proteomes" id="UP001442494">
    <property type="component" value="Unassembled WGS sequence"/>
</dbReference>